<evidence type="ECO:0000313" key="4">
    <source>
        <dbReference type="Proteomes" id="UP001595615"/>
    </source>
</evidence>
<feature type="region of interest" description="Disordered" evidence="1">
    <location>
        <begin position="1048"/>
        <end position="1070"/>
    </location>
</feature>
<feature type="domain" description="AsmA" evidence="2">
    <location>
        <begin position="710"/>
        <end position="860"/>
    </location>
</feature>
<proteinExistence type="predicted"/>
<name>A0ABV7XER0_9SPHN</name>
<dbReference type="InterPro" id="IPR052894">
    <property type="entry name" value="AsmA-related"/>
</dbReference>
<dbReference type="EMBL" id="JBHRXV010000011">
    <property type="protein sequence ID" value="MFC3713945.1"/>
    <property type="molecule type" value="Genomic_DNA"/>
</dbReference>
<keyword evidence="4" id="KW-1185">Reference proteome</keyword>
<dbReference type="PANTHER" id="PTHR30441">
    <property type="entry name" value="DUF748 DOMAIN-CONTAINING PROTEIN"/>
    <property type="match status" value="1"/>
</dbReference>
<organism evidence="3 4">
    <name type="scientific">Sphingoaurantiacus capsulatus</name>
    <dbReference type="NCBI Taxonomy" id="1771310"/>
    <lineage>
        <taxon>Bacteria</taxon>
        <taxon>Pseudomonadati</taxon>
        <taxon>Pseudomonadota</taxon>
        <taxon>Alphaproteobacteria</taxon>
        <taxon>Sphingomonadales</taxon>
        <taxon>Sphingosinicellaceae</taxon>
        <taxon>Sphingoaurantiacus</taxon>
    </lineage>
</organism>
<feature type="region of interest" description="Disordered" evidence="1">
    <location>
        <begin position="999"/>
        <end position="1031"/>
    </location>
</feature>
<dbReference type="Pfam" id="PF05170">
    <property type="entry name" value="AsmA"/>
    <property type="match status" value="2"/>
</dbReference>
<reference evidence="4" key="1">
    <citation type="journal article" date="2019" name="Int. J. Syst. Evol. Microbiol.">
        <title>The Global Catalogue of Microorganisms (GCM) 10K type strain sequencing project: providing services to taxonomists for standard genome sequencing and annotation.</title>
        <authorList>
            <consortium name="The Broad Institute Genomics Platform"/>
            <consortium name="The Broad Institute Genome Sequencing Center for Infectious Disease"/>
            <person name="Wu L."/>
            <person name="Ma J."/>
        </authorList>
    </citation>
    <scope>NUCLEOTIDE SEQUENCE [LARGE SCALE GENOMIC DNA]</scope>
    <source>
        <strain evidence="4">KCTC 42644</strain>
    </source>
</reference>
<gene>
    <name evidence="3" type="ORF">ACFOMD_15335</name>
</gene>
<accession>A0ABV7XER0</accession>
<dbReference type="InterPro" id="IPR007844">
    <property type="entry name" value="AsmA"/>
</dbReference>
<evidence type="ECO:0000313" key="3">
    <source>
        <dbReference type="EMBL" id="MFC3713945.1"/>
    </source>
</evidence>
<feature type="domain" description="AsmA" evidence="2">
    <location>
        <begin position="19"/>
        <end position="196"/>
    </location>
</feature>
<evidence type="ECO:0000259" key="2">
    <source>
        <dbReference type="Pfam" id="PF05170"/>
    </source>
</evidence>
<dbReference type="PANTHER" id="PTHR30441:SF4">
    <property type="entry name" value="PROTEIN ASMA"/>
    <property type="match status" value="1"/>
</dbReference>
<protein>
    <submittedName>
        <fullName evidence="3">AsmA family protein</fullName>
    </submittedName>
</protein>
<dbReference type="RefSeq" id="WP_380862922.1">
    <property type="nucleotide sequence ID" value="NZ_JBHRXV010000011.1"/>
</dbReference>
<sequence length="1070" mass="110391">MAVRKVWIGAGVVAGLAATVAGVPYFIDWSWFKPQMIAAVEDATGYDVAVEGQLRFALFPRPSLVVDKVAITGFGAERQPLIRADQLAAAVAFWPLLGGKAEVDYIALKTPVVLLVSYADGSNNWSRPDDAKAAKSETQLEIADFRIENGTLIKRAATGSELRIDDIDVQLSVPSLDGPYGIDGTLVWNKLPVALKASYAMGGGLKVDADIEKAGKISFAGRLPEVAADAAQEIAGTLTVSAPSLDGLLAKFVDDKDSGEPSPAMAAAMSLRAVVSGTTEALRLANLSGSVGGSRIGGEVTARFAEATALSGRLNLDTLDAERWQSPDSGDDTEPFTIPGGYAADLLLSVGRLSYGKAALGRVDAPLKLANQVLTVGRTAFVLPAGGLGVFQGTIDTPGTQGLRVRGTLSAEVPQPSATLAAFEIGSPRGLPALTLAGPMTMVDDVVTLPALRGRFDGSPYVATARYPLAEGQPIDATFVADRINFDRLRGDSTRPSAKGEAGPTVRFTVAAKQLLNEGRVFGNVRANGVYGGDKVTLASASAGDAFGFAVEGKGEIADLSGDMDTDLSVSLAGADTRGAVAIKGPLARMTVNGTVNYAGAAVGVDGWVKTEPQLTYQIDVDAKAAEAAKLLGQPQAIGPLVLTLKASGAGDRTTLSNIAGSVGPMKLAGSAVVNTAGTRPVITATLRAGDVPLDRLWGRSPTGAAAAARNPDARWSKEPMDFAFLDSFAGKLTFTADRLTYGPYALGAPTLVLASNGRQATLDRFEGELFGGRMAASGSLDARAMPAGKLKLSLTDVPMEPLLKASMASVPATGTATITTDLAVRGRSQQEMIASLAGPVRIAAENGVINKVDLDSLNRQLDGLRTVNSFLQFAGTALKGGQTPYKTLGIELQGRGGRFDIERVVTDMVGGSATATGAIDLADWTANVNAVLKLGSYADAPSIPGSIRGPLSAPEVDYNLNPMKLWFGKRIALAGLNAAVKGEGVGLGDLLGVKKPTTPGIVPGPASDGSLPATDTPVAEAPAPPRKSVEEELGDVLKQGLGGLFGKKKKAVEPAPAVDAPPEETQPPT</sequence>
<comment type="caution">
    <text evidence="3">The sequence shown here is derived from an EMBL/GenBank/DDBJ whole genome shotgun (WGS) entry which is preliminary data.</text>
</comment>
<evidence type="ECO:0000256" key="1">
    <source>
        <dbReference type="SAM" id="MobiDB-lite"/>
    </source>
</evidence>
<dbReference type="Proteomes" id="UP001595615">
    <property type="component" value="Unassembled WGS sequence"/>
</dbReference>